<dbReference type="GO" id="GO:0005886">
    <property type="term" value="C:plasma membrane"/>
    <property type="evidence" value="ECO:0007669"/>
    <property type="project" value="UniProtKB-SubCell"/>
</dbReference>
<dbReference type="PANTHER" id="PTHR46272:SF3">
    <property type="entry name" value="G-PROTEIN COUPLED RECEPTOR 139-RELATED"/>
    <property type="match status" value="1"/>
</dbReference>
<evidence type="ECO:0000256" key="3">
    <source>
        <dbReference type="ARBA" id="ARBA00022692"/>
    </source>
</evidence>
<dbReference type="InterPro" id="IPR052477">
    <property type="entry name" value="Orphan_GPCR1"/>
</dbReference>
<dbReference type="PROSITE" id="PS00237">
    <property type="entry name" value="G_PROTEIN_RECEP_F1_1"/>
    <property type="match status" value="1"/>
</dbReference>
<proteinExistence type="inferred from homology"/>
<dbReference type="AlphaFoldDB" id="A0ABD1JIM7"/>
<keyword evidence="6 11" id="KW-0472">Membrane</keyword>
<feature type="transmembrane region" description="Helical" evidence="11">
    <location>
        <begin position="114"/>
        <end position="135"/>
    </location>
</feature>
<feature type="transmembrane region" description="Helical" evidence="11">
    <location>
        <begin position="220"/>
        <end position="245"/>
    </location>
</feature>
<evidence type="ECO:0000256" key="5">
    <source>
        <dbReference type="ARBA" id="ARBA00023040"/>
    </source>
</evidence>
<evidence type="ECO:0000256" key="8">
    <source>
        <dbReference type="ARBA" id="ARBA00023224"/>
    </source>
</evidence>
<comment type="subcellular location">
    <subcellularLocation>
        <location evidence="1">Cell membrane</location>
        <topology evidence="1">Multi-pass membrane protein</topology>
    </subcellularLocation>
</comment>
<evidence type="ECO:0000256" key="1">
    <source>
        <dbReference type="ARBA" id="ARBA00004651"/>
    </source>
</evidence>
<comment type="caution">
    <text evidence="13">The sequence shown here is derived from an EMBL/GenBank/DDBJ whole genome shotgun (WGS) entry which is preliminary data.</text>
</comment>
<feature type="transmembrane region" description="Helical" evidence="11">
    <location>
        <begin position="37"/>
        <end position="58"/>
    </location>
</feature>
<sequence>MEPSHIFTALSPNQSAEGEGGEWSVAPQACPLRPLPVIYYSTLLCLGLPANLLTVLVLSQLMSRRQKSSYIYLLALAAADILVLVLVVFVDFLLEDFLLRSPLPGPLQSTVQVLEFWALHTSVWVAVPLTVDRYVAVCHPLRYPSISYPARTRRVIAAVYVGCLLTATPYLWWPDLWLGLSAVGRRGRPLGGVGGGDRNATGVVLDVTPTPTPRTVGQHALVWTHCLTVYAAPCSVFFALNTAIVRRLRSRMRSHSHGHGRLRLRGLATGRTTAILLAVTSMFAILWAPRTALLLYRLYTPPARQHQDQDPHAARLLHLLADVANMLALLNTGVNFFLYCFISKRFRAVAASALRALPRCRPPPPPFYAGHAMSASSSPWISPANSQRVRMFVYQYDKHGRPVCISS</sequence>
<feature type="domain" description="G-protein coupled receptors family 1 profile" evidence="12">
    <location>
        <begin position="50"/>
        <end position="339"/>
    </location>
</feature>
<evidence type="ECO:0000259" key="12">
    <source>
        <dbReference type="PROSITE" id="PS50262"/>
    </source>
</evidence>
<keyword evidence="5 9" id="KW-0297">G-protein coupled receptor</keyword>
<dbReference type="GO" id="GO:0004930">
    <property type="term" value="F:G protein-coupled receptor activity"/>
    <property type="evidence" value="ECO:0007669"/>
    <property type="project" value="UniProtKB-KW"/>
</dbReference>
<evidence type="ECO:0000256" key="7">
    <source>
        <dbReference type="ARBA" id="ARBA00023170"/>
    </source>
</evidence>
<feature type="transmembrane region" description="Helical" evidence="11">
    <location>
        <begin position="323"/>
        <end position="342"/>
    </location>
</feature>
<name>A0ABD1JIM7_9TELE</name>
<dbReference type="PROSITE" id="PS50262">
    <property type="entry name" value="G_PROTEIN_RECEP_F1_2"/>
    <property type="match status" value="1"/>
</dbReference>
<evidence type="ECO:0000256" key="9">
    <source>
        <dbReference type="RuleBase" id="RU000688"/>
    </source>
</evidence>
<feature type="transmembrane region" description="Helical" evidence="11">
    <location>
        <begin position="155"/>
        <end position="173"/>
    </location>
</feature>
<evidence type="ECO:0000256" key="4">
    <source>
        <dbReference type="ARBA" id="ARBA00022989"/>
    </source>
</evidence>
<feature type="transmembrane region" description="Helical" evidence="11">
    <location>
        <begin position="70"/>
        <end position="94"/>
    </location>
</feature>
<dbReference type="PRINTS" id="PR00237">
    <property type="entry name" value="GPCRRHODOPSN"/>
</dbReference>
<dbReference type="Pfam" id="PF00001">
    <property type="entry name" value="7tm_1"/>
    <property type="match status" value="2"/>
</dbReference>
<evidence type="ECO:0000256" key="11">
    <source>
        <dbReference type="SAM" id="Phobius"/>
    </source>
</evidence>
<dbReference type="Proteomes" id="UP001591681">
    <property type="component" value="Unassembled WGS sequence"/>
</dbReference>
<dbReference type="SUPFAM" id="SSF81321">
    <property type="entry name" value="Family A G protein-coupled receptor-like"/>
    <property type="match status" value="1"/>
</dbReference>
<feature type="transmembrane region" description="Helical" evidence="11">
    <location>
        <begin position="266"/>
        <end position="288"/>
    </location>
</feature>
<protein>
    <recommendedName>
        <fullName evidence="12">G-protein coupled receptors family 1 profile domain-containing protein</fullName>
    </recommendedName>
</protein>
<keyword evidence="4 11" id="KW-1133">Transmembrane helix</keyword>
<keyword evidence="8 9" id="KW-0807">Transducer</keyword>
<evidence type="ECO:0000256" key="6">
    <source>
        <dbReference type="ARBA" id="ARBA00023136"/>
    </source>
</evidence>
<accession>A0ABD1JIM7</accession>
<dbReference type="EMBL" id="JBHFQA010000015">
    <property type="protein sequence ID" value="KAL2087017.1"/>
    <property type="molecule type" value="Genomic_DNA"/>
</dbReference>
<keyword evidence="2" id="KW-1003">Cell membrane</keyword>
<evidence type="ECO:0000313" key="13">
    <source>
        <dbReference type="EMBL" id="KAL2087017.1"/>
    </source>
</evidence>
<organism evidence="13 14">
    <name type="scientific">Coilia grayii</name>
    <name type="common">Gray's grenadier anchovy</name>
    <dbReference type="NCBI Taxonomy" id="363190"/>
    <lineage>
        <taxon>Eukaryota</taxon>
        <taxon>Metazoa</taxon>
        <taxon>Chordata</taxon>
        <taxon>Craniata</taxon>
        <taxon>Vertebrata</taxon>
        <taxon>Euteleostomi</taxon>
        <taxon>Actinopterygii</taxon>
        <taxon>Neopterygii</taxon>
        <taxon>Teleostei</taxon>
        <taxon>Clupei</taxon>
        <taxon>Clupeiformes</taxon>
        <taxon>Clupeoidei</taxon>
        <taxon>Engraulidae</taxon>
        <taxon>Coilinae</taxon>
        <taxon>Coilia</taxon>
    </lineage>
</organism>
<gene>
    <name evidence="13" type="ORF">ACEWY4_018076</name>
</gene>
<keyword evidence="14" id="KW-1185">Reference proteome</keyword>
<evidence type="ECO:0000256" key="10">
    <source>
        <dbReference type="SAM" id="MobiDB-lite"/>
    </source>
</evidence>
<keyword evidence="7 9" id="KW-0675">Receptor</keyword>
<reference evidence="13 14" key="1">
    <citation type="submission" date="2024-09" db="EMBL/GenBank/DDBJ databases">
        <title>A chromosome-level genome assembly of Gray's grenadier anchovy, Coilia grayii.</title>
        <authorList>
            <person name="Fu Z."/>
        </authorList>
    </citation>
    <scope>NUCLEOTIDE SEQUENCE [LARGE SCALE GENOMIC DNA]</scope>
    <source>
        <strain evidence="13">G4</strain>
        <tissue evidence="13">Muscle</tissue>
    </source>
</reference>
<dbReference type="InterPro" id="IPR017452">
    <property type="entry name" value="GPCR_Rhodpsn_7TM"/>
</dbReference>
<evidence type="ECO:0000313" key="14">
    <source>
        <dbReference type="Proteomes" id="UP001591681"/>
    </source>
</evidence>
<feature type="region of interest" description="Disordered" evidence="10">
    <location>
        <begin position="1"/>
        <end position="20"/>
    </location>
</feature>
<dbReference type="Gene3D" id="1.20.1070.10">
    <property type="entry name" value="Rhodopsin 7-helix transmembrane proteins"/>
    <property type="match status" value="1"/>
</dbReference>
<keyword evidence="3 9" id="KW-0812">Transmembrane</keyword>
<comment type="similarity">
    <text evidence="9">Belongs to the G-protein coupled receptor 1 family.</text>
</comment>
<evidence type="ECO:0000256" key="2">
    <source>
        <dbReference type="ARBA" id="ARBA00022475"/>
    </source>
</evidence>
<dbReference type="PANTHER" id="PTHR46272">
    <property type="entry name" value="G_PROTEIN_RECEP_F1_2 DOMAIN-CONTAINING PROTEIN"/>
    <property type="match status" value="1"/>
</dbReference>
<dbReference type="InterPro" id="IPR000276">
    <property type="entry name" value="GPCR_Rhodpsn"/>
</dbReference>